<dbReference type="AlphaFoldDB" id="X1VCQ2"/>
<feature type="non-terminal residue" evidence="2">
    <location>
        <position position="1"/>
    </location>
</feature>
<evidence type="ECO:0000256" key="1">
    <source>
        <dbReference type="SAM" id="Phobius"/>
    </source>
</evidence>
<evidence type="ECO:0000313" key="2">
    <source>
        <dbReference type="EMBL" id="GAJ11546.1"/>
    </source>
</evidence>
<keyword evidence="1" id="KW-0812">Transmembrane</keyword>
<comment type="caution">
    <text evidence="2">The sequence shown here is derived from an EMBL/GenBank/DDBJ whole genome shotgun (WGS) entry which is preliminary data.</text>
</comment>
<gene>
    <name evidence="2" type="ORF">S12H4_52890</name>
</gene>
<name>X1VCQ2_9ZZZZ</name>
<accession>X1VCQ2</accession>
<reference evidence="2" key="1">
    <citation type="journal article" date="2014" name="Front. Microbiol.">
        <title>High frequency of phylogenetically diverse reductive dehalogenase-homologous genes in deep subseafloor sedimentary metagenomes.</title>
        <authorList>
            <person name="Kawai M."/>
            <person name="Futagami T."/>
            <person name="Toyoda A."/>
            <person name="Takaki Y."/>
            <person name="Nishi S."/>
            <person name="Hori S."/>
            <person name="Arai W."/>
            <person name="Tsubouchi T."/>
            <person name="Morono Y."/>
            <person name="Uchiyama I."/>
            <person name="Ito T."/>
            <person name="Fujiyama A."/>
            <person name="Inagaki F."/>
            <person name="Takami H."/>
        </authorList>
    </citation>
    <scope>NUCLEOTIDE SEQUENCE</scope>
    <source>
        <strain evidence="2">Expedition CK06-06</strain>
    </source>
</reference>
<keyword evidence="1" id="KW-0472">Membrane</keyword>
<proteinExistence type="predicted"/>
<protein>
    <submittedName>
        <fullName evidence="2">Uncharacterized protein</fullName>
    </submittedName>
</protein>
<sequence>IAGILAALVVFSLVAVFIDVWWEKRKRGKEKFYIKETKDGVPQCETTAQRAT</sequence>
<dbReference type="EMBL" id="BARW01033602">
    <property type="protein sequence ID" value="GAJ11546.1"/>
    <property type="molecule type" value="Genomic_DNA"/>
</dbReference>
<organism evidence="2">
    <name type="scientific">marine sediment metagenome</name>
    <dbReference type="NCBI Taxonomy" id="412755"/>
    <lineage>
        <taxon>unclassified sequences</taxon>
        <taxon>metagenomes</taxon>
        <taxon>ecological metagenomes</taxon>
    </lineage>
</organism>
<feature type="transmembrane region" description="Helical" evidence="1">
    <location>
        <begin position="6"/>
        <end position="22"/>
    </location>
</feature>
<keyword evidence="1" id="KW-1133">Transmembrane helix</keyword>